<proteinExistence type="predicted"/>
<sequence length="193" mass="22790">MPFDCIEFAENTRFYHIPSGNFFILKRELDRDYLTLTLHKEIIGNYKPEAGSVKLTCNITSLLNIKPADSERYKYYAIKNILVLSSYRNISLGVLLMYLATREVRLNGGMHLYLMFPVFRSLGFYIQFGFHPAPEEVAERQFLYADKDRNSKVLFEKEIKEARNYLFWRGPVDIASDLLMRKLKRTFIFKNMI</sequence>
<dbReference type="InterPro" id="IPR016181">
    <property type="entry name" value="Acyl_CoA_acyltransferase"/>
</dbReference>
<keyword evidence="1" id="KW-0012">Acyltransferase</keyword>
<protein>
    <submittedName>
        <fullName evidence="1">GNAT family N-acetyltransferase</fullName>
        <ecNumber evidence="1">2.3.1.-</ecNumber>
    </submittedName>
</protein>
<evidence type="ECO:0000313" key="1">
    <source>
        <dbReference type="EMBL" id="UYM16594.1"/>
    </source>
</evidence>
<dbReference type="RefSeq" id="WP_262598887.1">
    <property type="nucleotide sequence ID" value="NZ_CP103300.1"/>
</dbReference>
<dbReference type="EC" id="2.3.1.-" evidence="1"/>
<accession>A0ABY6GX91</accession>
<evidence type="ECO:0000313" key="2">
    <source>
        <dbReference type="Proteomes" id="UP001163255"/>
    </source>
</evidence>
<keyword evidence="2" id="KW-1185">Reference proteome</keyword>
<reference evidence="1" key="1">
    <citation type="submission" date="2022-10" db="EMBL/GenBank/DDBJ databases">
        <title>Completed Genome Sequence of two octocoral isolated bacterium, Endozoicomonas euniceicola EF212T and Endozoicomonas gorgoniicola PS125T.</title>
        <authorList>
            <person name="Chiou Y.-J."/>
            <person name="Chen Y.-H."/>
        </authorList>
    </citation>
    <scope>NUCLEOTIDE SEQUENCE</scope>
    <source>
        <strain evidence="1">EF212</strain>
    </source>
</reference>
<dbReference type="EMBL" id="CP103300">
    <property type="protein sequence ID" value="UYM16594.1"/>
    <property type="molecule type" value="Genomic_DNA"/>
</dbReference>
<dbReference type="GO" id="GO:0016746">
    <property type="term" value="F:acyltransferase activity"/>
    <property type="evidence" value="ECO:0007669"/>
    <property type="project" value="UniProtKB-KW"/>
</dbReference>
<keyword evidence="1" id="KW-0808">Transferase</keyword>
<dbReference type="SUPFAM" id="SSF55729">
    <property type="entry name" value="Acyl-CoA N-acyltransferases (Nat)"/>
    <property type="match status" value="1"/>
</dbReference>
<organism evidence="1 2">
    <name type="scientific">Endozoicomonas euniceicola</name>
    <dbReference type="NCBI Taxonomy" id="1234143"/>
    <lineage>
        <taxon>Bacteria</taxon>
        <taxon>Pseudomonadati</taxon>
        <taxon>Pseudomonadota</taxon>
        <taxon>Gammaproteobacteria</taxon>
        <taxon>Oceanospirillales</taxon>
        <taxon>Endozoicomonadaceae</taxon>
        <taxon>Endozoicomonas</taxon>
    </lineage>
</organism>
<name>A0ABY6GX91_9GAMM</name>
<gene>
    <name evidence="1" type="ORF">NX720_01290</name>
</gene>
<dbReference type="Proteomes" id="UP001163255">
    <property type="component" value="Chromosome"/>
</dbReference>